<reference evidence="8 9" key="1">
    <citation type="submission" date="2017-06" db="EMBL/GenBank/DDBJ databases">
        <title>Novel microbial phyla capable of carbon fixation and sulfur reduction in deep-sea sediments.</title>
        <authorList>
            <person name="Huang J."/>
            <person name="Baker B."/>
            <person name="Wang Y."/>
        </authorList>
    </citation>
    <scope>NUCLEOTIDE SEQUENCE [LARGE SCALE GENOMIC DNA]</scope>
    <source>
        <strain evidence="8">B3_LCP</strain>
    </source>
</reference>
<accession>A0A532UZC0</accession>
<dbReference type="InterPro" id="IPR010810">
    <property type="entry name" value="Flagellin_hook_IN_motif"/>
</dbReference>
<dbReference type="AlphaFoldDB" id="A0A532UZC0"/>
<comment type="subcellular location">
    <subcellularLocation>
        <location evidence="5">Secreted</location>
    </subcellularLocation>
    <subcellularLocation>
        <location evidence="5">Bacterial flagellum</location>
    </subcellularLocation>
</comment>
<dbReference type="InterPro" id="IPR040026">
    <property type="entry name" value="FliD"/>
</dbReference>
<keyword evidence="3 5" id="KW-0175">Coiled coil</keyword>
<dbReference type="GO" id="GO:0071973">
    <property type="term" value="P:bacterial-type flagellum-dependent cell motility"/>
    <property type="evidence" value="ECO:0007669"/>
    <property type="project" value="TreeGrafter"/>
</dbReference>
<comment type="function">
    <text evidence="5">Required for morphogenesis and for the elongation of the flagellar filament by facilitating polymerization of the flagellin monomers at the tip of growing filament. Forms a capping structure, which prevents flagellin subunits (transported through the central channel of the flagellum) from leaking out without polymerization at the distal end.</text>
</comment>
<protein>
    <recommendedName>
        <fullName evidence="5">Flagellar hook-associated protein 2</fullName>
        <shortName evidence="5">HAP2</shortName>
    </recommendedName>
    <alternativeName>
        <fullName evidence="5">Flagellar cap protein</fullName>
    </alternativeName>
</protein>
<dbReference type="GO" id="GO:0009421">
    <property type="term" value="C:bacterial-type flagellum filament cap"/>
    <property type="evidence" value="ECO:0007669"/>
    <property type="project" value="InterPro"/>
</dbReference>
<dbReference type="Pfam" id="PF02465">
    <property type="entry name" value="FliD_N"/>
    <property type="match status" value="1"/>
</dbReference>
<dbReference type="EMBL" id="NJBN01000005">
    <property type="protein sequence ID" value="TKJ40268.1"/>
    <property type="molecule type" value="Genomic_DNA"/>
</dbReference>
<feature type="domain" description="Flagellar hook-associated protein 2 C-terminal" evidence="7">
    <location>
        <begin position="216"/>
        <end position="544"/>
    </location>
</feature>
<dbReference type="Proteomes" id="UP000319619">
    <property type="component" value="Unassembled WGS sequence"/>
</dbReference>
<sequence>MPTAQITGLSSGIDWQETVALMMQIESLPMVQLEQKKDTYQEKLDAWNAINTKLLALKSAMEDMDELDEILSKAASSTDTDIATATADSAAAAGSYSLEINSLAQSDIVIHEGFDDENTTAVHNGPGEATFTYTYAGDTYDVTVSAGSTLAELAQAINNDVNNEEVTATILNDGSSTSTAYHLVLTGATGEDNTIVVEASSNLDNFTNNYDNSQNASDAQFKVNGYPILPGEWLQSSSNEVTDVISGVTLNLKSTNAGSTINITITEDLDAAKEKIDDFVTAYNEVIALVNLYTKYEADEESTSSSSTSTITQPEGTAGPLFGDASVIGIKSDLQAIIASVIPGLADSNVYQSVAEVGVEFGSSGLLQVDDSKLTDALEADFEAVGNLFGFTSSSTSNNLTYFLSEEETAGGTYTVVANYDASGELTSATINGNEATIDGSYIIGADGQPEEGLRIKFTDPGGGAGQTTADINIGTGTSVQIANRTSFLTDPVDGTIHNATEGIQDAMENLDKQIARWEDRLLIKQGQLEADFLQMELLMGQLQTQGNFVSAMISGL</sequence>
<evidence type="ECO:0000256" key="5">
    <source>
        <dbReference type="RuleBase" id="RU362066"/>
    </source>
</evidence>
<comment type="subunit">
    <text evidence="2 5">Homopentamer.</text>
</comment>
<dbReference type="GO" id="GO:0005576">
    <property type="term" value="C:extracellular region"/>
    <property type="evidence" value="ECO:0007669"/>
    <property type="project" value="UniProtKB-SubCell"/>
</dbReference>
<proteinExistence type="inferred from homology"/>
<dbReference type="InterPro" id="IPR003481">
    <property type="entry name" value="FliD_N"/>
</dbReference>
<evidence type="ECO:0000313" key="9">
    <source>
        <dbReference type="Proteomes" id="UP000319619"/>
    </source>
</evidence>
<dbReference type="PANTHER" id="PTHR30288:SF0">
    <property type="entry name" value="FLAGELLAR HOOK-ASSOCIATED PROTEIN 2"/>
    <property type="match status" value="1"/>
</dbReference>
<evidence type="ECO:0000313" key="8">
    <source>
        <dbReference type="EMBL" id="TKJ40268.1"/>
    </source>
</evidence>
<dbReference type="Pfam" id="PF07196">
    <property type="entry name" value="Flagellin_IN"/>
    <property type="match status" value="1"/>
</dbReference>
<comment type="caution">
    <text evidence="8">The sequence shown here is derived from an EMBL/GenBank/DDBJ whole genome shotgun (WGS) entry which is preliminary data.</text>
</comment>
<evidence type="ECO:0000259" key="6">
    <source>
        <dbReference type="Pfam" id="PF02465"/>
    </source>
</evidence>
<gene>
    <name evidence="8" type="ORF">CEE37_08045</name>
</gene>
<evidence type="ECO:0000256" key="1">
    <source>
        <dbReference type="ARBA" id="ARBA00009764"/>
    </source>
</evidence>
<comment type="similarity">
    <text evidence="1 5">Belongs to the FliD family.</text>
</comment>
<feature type="domain" description="Flagellar hook-associated protein 2 N-terminal" evidence="6">
    <location>
        <begin position="11"/>
        <end position="107"/>
    </location>
</feature>
<dbReference type="Pfam" id="PF07195">
    <property type="entry name" value="FliD_C"/>
    <property type="match status" value="1"/>
</dbReference>
<organism evidence="8 9">
    <name type="scientific">candidate division LCP-89 bacterium B3_LCP</name>
    <dbReference type="NCBI Taxonomy" id="2012998"/>
    <lineage>
        <taxon>Bacteria</taxon>
        <taxon>Pseudomonadati</taxon>
        <taxon>Bacteria division LCP-89</taxon>
    </lineage>
</organism>
<evidence type="ECO:0000256" key="2">
    <source>
        <dbReference type="ARBA" id="ARBA00011255"/>
    </source>
</evidence>
<keyword evidence="5" id="KW-0964">Secreted</keyword>
<dbReference type="InterPro" id="IPR010809">
    <property type="entry name" value="FliD_C"/>
</dbReference>
<dbReference type="PANTHER" id="PTHR30288">
    <property type="entry name" value="FLAGELLAR CAP/ASSEMBLY PROTEIN FLID"/>
    <property type="match status" value="1"/>
</dbReference>
<evidence type="ECO:0000256" key="4">
    <source>
        <dbReference type="ARBA" id="ARBA00023143"/>
    </source>
</evidence>
<feature type="coiled-coil region" evidence="5">
    <location>
        <begin position="501"/>
        <end position="528"/>
    </location>
</feature>
<dbReference type="GO" id="GO:0007155">
    <property type="term" value="P:cell adhesion"/>
    <property type="evidence" value="ECO:0007669"/>
    <property type="project" value="InterPro"/>
</dbReference>
<evidence type="ECO:0000259" key="7">
    <source>
        <dbReference type="Pfam" id="PF07195"/>
    </source>
</evidence>
<evidence type="ECO:0000256" key="3">
    <source>
        <dbReference type="ARBA" id="ARBA00023054"/>
    </source>
</evidence>
<dbReference type="GO" id="GO:0009424">
    <property type="term" value="C:bacterial-type flagellum hook"/>
    <property type="evidence" value="ECO:0007669"/>
    <property type="project" value="UniProtKB-UniRule"/>
</dbReference>
<keyword evidence="4 5" id="KW-0975">Bacterial flagellum</keyword>
<name>A0A532UZC0_UNCL8</name>